<dbReference type="EMBL" id="GU393987">
    <property type="protein sequence ID" value="ADD21641.1"/>
    <property type="molecule type" value="Genomic_DNA"/>
</dbReference>
<proteinExistence type="predicted"/>
<reference evidence="1 2" key="1">
    <citation type="submission" date="2010-01" db="EMBL/GenBank/DDBJ databases">
        <authorList>
            <person name="Kropinski A.M."/>
            <person name="Agwai U."/>
            <person name="Lingohr E.J."/>
            <person name="Poindexter J.S."/>
            <person name="Wright E.R."/>
        </authorList>
    </citation>
    <scope>NUCLEOTIDE SEQUENCE [LARGE SCALE GENOMIC DNA]</scope>
</reference>
<evidence type="ECO:0000313" key="2">
    <source>
        <dbReference type="Proteomes" id="UP000373977"/>
    </source>
</evidence>
<protein>
    <submittedName>
        <fullName evidence="1">Uncharacterized protein</fullName>
    </submittedName>
</protein>
<organism evidence="1 2">
    <name type="scientific">Caulobacter phage Cd1</name>
    <dbReference type="NCBI Taxonomy" id="718008"/>
    <lineage>
        <taxon>Viruses</taxon>
        <taxon>Duplodnaviria</taxon>
        <taxon>Heunggongvirae</taxon>
        <taxon>Uroviricota</taxon>
        <taxon>Caudoviricetes</taxon>
        <taxon>Autographivirales</taxon>
        <taxon>Autonotataviridae</taxon>
        <taxon>Conareevirus</taxon>
        <taxon>Conareevirus Cd1</taxon>
    </lineage>
</organism>
<evidence type="ECO:0000313" key="1">
    <source>
        <dbReference type="EMBL" id="ADD21641.1"/>
    </source>
</evidence>
<name>F1ADN9_9CAUD</name>
<sequence>MLHKFAIIIPTAAAWVDAASIGQVGVPVNRWAVDRIVAEAGGATQTNVFGIWRGPLGIVAEDGYRFDFASTHDLTEFVRSLAQFLVSNTHEMCVYVEHGDGAEII</sequence>
<keyword evidence="2" id="KW-1185">Reference proteome</keyword>
<dbReference type="Proteomes" id="UP000373977">
    <property type="component" value="Segment"/>
</dbReference>
<accession>F1ADN9</accession>